<name>A0A504YHY7_FASGI</name>
<keyword evidence="4" id="KW-1185">Reference proteome</keyword>
<gene>
    <name evidence="3" type="ORF">FGIG_03526</name>
</gene>
<proteinExistence type="predicted"/>
<evidence type="ECO:0000313" key="4">
    <source>
        <dbReference type="Proteomes" id="UP000316759"/>
    </source>
</evidence>
<reference evidence="3 4" key="1">
    <citation type="submission" date="2019-04" db="EMBL/GenBank/DDBJ databases">
        <title>Annotation for the trematode Fasciola gigantica.</title>
        <authorList>
            <person name="Choi Y.-J."/>
        </authorList>
    </citation>
    <scope>NUCLEOTIDE SEQUENCE [LARGE SCALE GENOMIC DNA]</scope>
    <source>
        <strain evidence="3">Uganda_cow_1</strain>
    </source>
</reference>
<keyword evidence="1" id="KW-0812">Transmembrane</keyword>
<feature type="transmembrane region" description="Helical" evidence="1">
    <location>
        <begin position="56"/>
        <end position="78"/>
    </location>
</feature>
<organism evidence="3 4">
    <name type="scientific">Fasciola gigantica</name>
    <name type="common">Giant liver fluke</name>
    <dbReference type="NCBI Taxonomy" id="46835"/>
    <lineage>
        <taxon>Eukaryota</taxon>
        <taxon>Metazoa</taxon>
        <taxon>Spiralia</taxon>
        <taxon>Lophotrochozoa</taxon>
        <taxon>Platyhelminthes</taxon>
        <taxon>Trematoda</taxon>
        <taxon>Digenea</taxon>
        <taxon>Plagiorchiida</taxon>
        <taxon>Echinostomata</taxon>
        <taxon>Echinostomatoidea</taxon>
        <taxon>Fasciolidae</taxon>
        <taxon>Fasciola</taxon>
    </lineage>
</organism>
<feature type="signal peptide" evidence="2">
    <location>
        <begin position="1"/>
        <end position="17"/>
    </location>
</feature>
<keyword evidence="2" id="KW-0732">Signal</keyword>
<comment type="caution">
    <text evidence="3">The sequence shown here is derived from an EMBL/GenBank/DDBJ whole genome shotgun (WGS) entry which is preliminary data.</text>
</comment>
<dbReference type="AlphaFoldDB" id="A0A504YHY7"/>
<sequence length="116" mass="13390">MILCLIMLLTDVDRVSNLELVVNQSVTTYFSTDDTGEVADANVMAKPSYSLSQTEAIALSFMLFYYLFLVILGVLSWLRARQRVLRKRKDRKVPLSPHFELNPNQLHIRYCDDDSM</sequence>
<keyword evidence="1" id="KW-0472">Membrane</keyword>
<evidence type="ECO:0000256" key="1">
    <source>
        <dbReference type="SAM" id="Phobius"/>
    </source>
</evidence>
<accession>A0A504YHY7</accession>
<dbReference type="EMBL" id="SUNJ01009856">
    <property type="protein sequence ID" value="TPP60091.1"/>
    <property type="molecule type" value="Genomic_DNA"/>
</dbReference>
<protein>
    <submittedName>
        <fullName evidence="3">Uncharacterized protein</fullName>
    </submittedName>
</protein>
<feature type="chain" id="PRO_5021191750" evidence="2">
    <location>
        <begin position="18"/>
        <end position="116"/>
    </location>
</feature>
<evidence type="ECO:0000313" key="3">
    <source>
        <dbReference type="EMBL" id="TPP60091.1"/>
    </source>
</evidence>
<keyword evidence="1" id="KW-1133">Transmembrane helix</keyword>
<dbReference type="Proteomes" id="UP000316759">
    <property type="component" value="Unassembled WGS sequence"/>
</dbReference>
<dbReference type="OrthoDB" id="6281746at2759"/>
<evidence type="ECO:0000256" key="2">
    <source>
        <dbReference type="SAM" id="SignalP"/>
    </source>
</evidence>